<keyword evidence="3" id="KW-1185">Reference proteome</keyword>
<protein>
    <submittedName>
        <fullName evidence="2">Cell wall-binding repeat-containing protein</fullName>
    </submittedName>
</protein>
<dbReference type="Pfam" id="PF04122">
    <property type="entry name" value="CW_binding_2"/>
    <property type="match status" value="3"/>
</dbReference>
<sequence length="449" mass="48796">MKKSVFKIFICGLLAALLFNSTIVFAEGTEDTQSVKAMLQNEARSSKEDEIYFSGKWLEPKEETIVKRLYGGNNTGRYETAVAISKEKWKDGSDTVVIATGKDYPDALSATPLAAKYGAPILLTESGKLPQSVKNEITRLGASNVIIVGGNGVVSKDIEKELTSMGIETKRIDGKDRYVTAINIAKEVGTENGIAVAYGLNYTDALSMAPVAGKLSMPILLTPSNYMNSDVKNFIDSSEISNTAIIGGTGVISDKVASLFPNPIRIGGKNRFETNMNILTTFADGLSYDELYVATGMNYPDALAGSAAAATTGSPLVLVDKESVNFNTIVYTNLLRSKKVYGLGGQAIVNDEILLYIKELVQYFDIVNIKSKPITINRNEFAMLPHAICVLQDGMTMNDILPKIVEVEWQTEDEVIDTSVAGEKTYIGVIKGKNINDSQYKLELKVIIK</sequence>
<dbReference type="RefSeq" id="WP_191740239.1">
    <property type="nucleotide sequence ID" value="NZ_JACSQB010000072.1"/>
</dbReference>
<keyword evidence="1" id="KW-0732">Signal</keyword>
<dbReference type="Gene3D" id="3.40.50.12090">
    <property type="match status" value="2"/>
</dbReference>
<feature type="chain" id="PRO_5046896067" evidence="1">
    <location>
        <begin position="27"/>
        <end position="449"/>
    </location>
</feature>
<gene>
    <name evidence="2" type="ORF">H9637_09515</name>
</gene>
<dbReference type="EMBL" id="JACSQB010000072">
    <property type="protein sequence ID" value="MBD8047269.1"/>
    <property type="molecule type" value="Genomic_DNA"/>
</dbReference>
<evidence type="ECO:0000313" key="3">
    <source>
        <dbReference type="Proteomes" id="UP000627166"/>
    </source>
</evidence>
<dbReference type="PANTHER" id="PTHR30032">
    <property type="entry name" value="N-ACETYLMURAMOYL-L-ALANINE AMIDASE-RELATED"/>
    <property type="match status" value="1"/>
</dbReference>
<evidence type="ECO:0000313" key="2">
    <source>
        <dbReference type="EMBL" id="MBD8047269.1"/>
    </source>
</evidence>
<dbReference type="InterPro" id="IPR051922">
    <property type="entry name" value="Bact_Sporulation_Assoc"/>
</dbReference>
<name>A0ABR8YSU2_9CLOT</name>
<dbReference type="PANTHER" id="PTHR30032:SF8">
    <property type="entry name" value="GERMINATION-SPECIFIC N-ACETYLMURAMOYL-L-ALANINE AMIDASE"/>
    <property type="match status" value="1"/>
</dbReference>
<dbReference type="InterPro" id="IPR007253">
    <property type="entry name" value="Cell_wall-bd_2"/>
</dbReference>
<feature type="signal peptide" evidence="1">
    <location>
        <begin position="1"/>
        <end position="26"/>
    </location>
</feature>
<comment type="caution">
    <text evidence="2">The sequence shown here is derived from an EMBL/GenBank/DDBJ whole genome shotgun (WGS) entry which is preliminary data.</text>
</comment>
<dbReference type="Proteomes" id="UP000627166">
    <property type="component" value="Unassembled WGS sequence"/>
</dbReference>
<evidence type="ECO:0000256" key="1">
    <source>
        <dbReference type="SAM" id="SignalP"/>
    </source>
</evidence>
<accession>A0ABR8YSU2</accession>
<proteinExistence type="predicted"/>
<organism evidence="2 3">
    <name type="scientific">Clostridium faecium</name>
    <dbReference type="NCBI Taxonomy" id="2762223"/>
    <lineage>
        <taxon>Bacteria</taxon>
        <taxon>Bacillati</taxon>
        <taxon>Bacillota</taxon>
        <taxon>Clostridia</taxon>
        <taxon>Eubacteriales</taxon>
        <taxon>Clostridiaceae</taxon>
        <taxon>Clostridium</taxon>
    </lineage>
</organism>
<reference evidence="2 3" key="1">
    <citation type="submission" date="2020-08" db="EMBL/GenBank/DDBJ databases">
        <title>A Genomic Blueprint of the Chicken Gut Microbiome.</title>
        <authorList>
            <person name="Gilroy R."/>
            <person name="Ravi A."/>
            <person name="Getino M."/>
            <person name="Pursley I."/>
            <person name="Horton D.L."/>
            <person name="Alikhan N.-F."/>
            <person name="Baker D."/>
            <person name="Gharbi K."/>
            <person name="Hall N."/>
            <person name="Watson M."/>
            <person name="Adriaenssens E.M."/>
            <person name="Foster-Nyarko E."/>
            <person name="Jarju S."/>
            <person name="Secka A."/>
            <person name="Antonio M."/>
            <person name="Oren A."/>
            <person name="Chaudhuri R."/>
            <person name="La Ragione R.M."/>
            <person name="Hildebrand F."/>
            <person name="Pallen M.J."/>
        </authorList>
    </citation>
    <scope>NUCLEOTIDE SEQUENCE [LARGE SCALE GENOMIC DNA]</scope>
    <source>
        <strain evidence="2 3">N37</strain>
    </source>
</reference>